<feature type="transmembrane region" description="Helical" evidence="6">
    <location>
        <begin position="308"/>
        <end position="331"/>
    </location>
</feature>
<protein>
    <submittedName>
        <fullName evidence="7">Predicted PurR-regulated permease PerM</fullName>
    </submittedName>
</protein>
<gene>
    <name evidence="7" type="ORF">SAMN04487974_101544</name>
</gene>
<dbReference type="GO" id="GO:0055085">
    <property type="term" value="P:transmembrane transport"/>
    <property type="evidence" value="ECO:0007669"/>
    <property type="project" value="TreeGrafter"/>
</dbReference>
<feature type="transmembrane region" description="Helical" evidence="6">
    <location>
        <begin position="79"/>
        <end position="102"/>
    </location>
</feature>
<dbReference type="Pfam" id="PF01594">
    <property type="entry name" value="AI-2E_transport"/>
    <property type="match status" value="1"/>
</dbReference>
<keyword evidence="3 6" id="KW-0812">Transmembrane</keyword>
<comment type="subcellular location">
    <subcellularLocation>
        <location evidence="1">Membrane</location>
        <topology evidence="1">Multi-pass membrane protein</topology>
    </subcellularLocation>
</comment>
<dbReference type="EMBL" id="FNCS01000001">
    <property type="protein sequence ID" value="SDG23059.1"/>
    <property type="molecule type" value="Genomic_DNA"/>
</dbReference>
<feature type="transmembrane region" description="Helical" evidence="6">
    <location>
        <begin position="150"/>
        <end position="178"/>
    </location>
</feature>
<reference evidence="7 8" key="1">
    <citation type="submission" date="2016-10" db="EMBL/GenBank/DDBJ databases">
        <authorList>
            <person name="de Groot N.N."/>
        </authorList>
    </citation>
    <scope>NUCLEOTIDE SEQUENCE [LARGE SCALE GENOMIC DNA]</scope>
    <source>
        <strain evidence="7 8">CGMCC 1.10267</strain>
    </source>
</reference>
<feature type="transmembrane region" description="Helical" evidence="6">
    <location>
        <begin position="49"/>
        <end position="67"/>
    </location>
</feature>
<dbReference type="OrthoDB" id="5761230at2"/>
<dbReference type="PANTHER" id="PTHR21716">
    <property type="entry name" value="TRANSMEMBRANE PROTEIN"/>
    <property type="match status" value="1"/>
</dbReference>
<dbReference type="InterPro" id="IPR002549">
    <property type="entry name" value="AI-2E-like"/>
</dbReference>
<dbReference type="GO" id="GO:0016020">
    <property type="term" value="C:membrane"/>
    <property type="evidence" value="ECO:0007669"/>
    <property type="project" value="UniProtKB-SubCell"/>
</dbReference>
<accession>A0A1G7SKW2</accession>
<evidence type="ECO:0000256" key="4">
    <source>
        <dbReference type="ARBA" id="ARBA00022989"/>
    </source>
</evidence>
<organism evidence="7 8">
    <name type="scientific">Pelagibacterium luteolum</name>
    <dbReference type="NCBI Taxonomy" id="440168"/>
    <lineage>
        <taxon>Bacteria</taxon>
        <taxon>Pseudomonadati</taxon>
        <taxon>Pseudomonadota</taxon>
        <taxon>Alphaproteobacteria</taxon>
        <taxon>Hyphomicrobiales</taxon>
        <taxon>Devosiaceae</taxon>
        <taxon>Pelagibacterium</taxon>
    </lineage>
</organism>
<keyword evidence="4 6" id="KW-1133">Transmembrane helix</keyword>
<dbReference type="STRING" id="440168.SAMN04487974_101544"/>
<keyword evidence="8" id="KW-1185">Reference proteome</keyword>
<feature type="transmembrane region" description="Helical" evidence="6">
    <location>
        <begin position="214"/>
        <end position="234"/>
    </location>
</feature>
<feature type="transmembrane region" description="Helical" evidence="6">
    <location>
        <begin position="240"/>
        <end position="261"/>
    </location>
</feature>
<name>A0A1G7SKW2_9HYPH</name>
<dbReference type="Proteomes" id="UP000199495">
    <property type="component" value="Unassembled WGS sequence"/>
</dbReference>
<keyword evidence="5 6" id="KW-0472">Membrane</keyword>
<evidence type="ECO:0000313" key="8">
    <source>
        <dbReference type="Proteomes" id="UP000199495"/>
    </source>
</evidence>
<comment type="similarity">
    <text evidence="2">Belongs to the autoinducer-2 exporter (AI-2E) (TC 2.A.86) family.</text>
</comment>
<proteinExistence type="inferred from homology"/>
<evidence type="ECO:0000256" key="3">
    <source>
        <dbReference type="ARBA" id="ARBA00022692"/>
    </source>
</evidence>
<dbReference type="PANTHER" id="PTHR21716:SF62">
    <property type="entry name" value="TRANSPORT PROTEIN YDBI-RELATED"/>
    <property type="match status" value="1"/>
</dbReference>
<feature type="transmembrane region" description="Helical" evidence="6">
    <location>
        <begin position="26"/>
        <end position="43"/>
    </location>
</feature>
<sequence>MEPSGVRSLGTLIPFSMCPKASVTKTALIVIAVLASIALLVFFGELLMLLFAAILIAAVLDSGVALIKRFLPIHRLVALILTIVISIMLVGFALVAGGMTIIDQLDALSGVLGDAWRMLADQLNDWGVPVLRTFNAEDIWERLPEPQTMFGGAGAVLGTGFGMLSNLVIVSLVGIFLAADPSRYRDGLVLFVPVWFRPRLGAVLDRAGATLQRWLVGQLALMVIVGGATTVLLLVMGVNYALSLGIIAGLLNFIPFLGPILGFVPIGLAMIGQDMTTALIVLGGYTLIQQADANVLSPLIQDRVVNLAPALTIAFLLLMGIILGPIGVALATPLLAALRILVLELYVGDVLGDEAVKKA</sequence>
<evidence type="ECO:0000256" key="6">
    <source>
        <dbReference type="SAM" id="Phobius"/>
    </source>
</evidence>
<evidence type="ECO:0000313" key="7">
    <source>
        <dbReference type="EMBL" id="SDG23059.1"/>
    </source>
</evidence>
<evidence type="ECO:0000256" key="2">
    <source>
        <dbReference type="ARBA" id="ARBA00009773"/>
    </source>
</evidence>
<evidence type="ECO:0000256" key="1">
    <source>
        <dbReference type="ARBA" id="ARBA00004141"/>
    </source>
</evidence>
<dbReference type="AlphaFoldDB" id="A0A1G7SKW2"/>
<evidence type="ECO:0000256" key="5">
    <source>
        <dbReference type="ARBA" id="ARBA00023136"/>
    </source>
</evidence>